<sequence length="418" mass="46130">MKRSGAADLALHYGYVPQWLADRMARLGLAVTEVLLAEYGREEFLSRLADPFWFQSLGAVMGMDWHSSGITTSVMGALKRAINPHSRDLGIYICGGKGSASREAPAEILKVCESTGLDGVELVRSSKLSAKVDNTVVQDGFQLYMHCFVLSKEGQWTVIQQGMSTGNSTARRYHWHSAGLRSFVEEPHTAICGVNQGEILNLADRQADPARKGVLSLTQEKPELMMQDVQQLLMSGHHSTMPAHQLAMPAHHDVRAEDVDLRRLGAVLWLAHDRQPAGFEDLLLLEGVGPRTLQSLALVSEVIYGTPSRFRDPARFAFAHGGKDGHPFPVPIAVYDETIGILQTAVQKARVGQSDKLESLKKLHELARRAEDQFTPTGKGLEEYIAQERADSWKYGGRTVFGRAKPPAPQKPTQLMLF</sequence>
<reference evidence="1" key="2">
    <citation type="submission" date="2020-09" db="EMBL/GenBank/DDBJ databases">
        <authorList>
            <person name="Sun Q."/>
            <person name="Zhou Y."/>
        </authorList>
    </citation>
    <scope>NUCLEOTIDE SEQUENCE</scope>
    <source>
        <strain evidence="1">CGMCC 1.15448</strain>
    </source>
</reference>
<gene>
    <name evidence="1" type="ORF">GCM10011511_35720</name>
</gene>
<dbReference type="Proteomes" id="UP000607559">
    <property type="component" value="Unassembled WGS sequence"/>
</dbReference>
<evidence type="ECO:0000313" key="2">
    <source>
        <dbReference type="Proteomes" id="UP000607559"/>
    </source>
</evidence>
<keyword evidence="2" id="KW-1185">Reference proteome</keyword>
<dbReference type="EMBL" id="BMJC01000004">
    <property type="protein sequence ID" value="GGB09039.1"/>
    <property type="molecule type" value="Genomic_DNA"/>
</dbReference>
<organism evidence="1 2">
    <name type="scientific">Puia dinghuensis</name>
    <dbReference type="NCBI Taxonomy" id="1792502"/>
    <lineage>
        <taxon>Bacteria</taxon>
        <taxon>Pseudomonadati</taxon>
        <taxon>Bacteroidota</taxon>
        <taxon>Chitinophagia</taxon>
        <taxon>Chitinophagales</taxon>
        <taxon>Chitinophagaceae</taxon>
        <taxon>Puia</taxon>
    </lineage>
</organism>
<name>A0A8J2UFA9_9BACT</name>
<evidence type="ECO:0000313" key="1">
    <source>
        <dbReference type="EMBL" id="GGB09039.1"/>
    </source>
</evidence>
<evidence type="ECO:0008006" key="3">
    <source>
        <dbReference type="Google" id="ProtNLM"/>
    </source>
</evidence>
<dbReference type="Pfam" id="PF05559">
    <property type="entry name" value="DUF763"/>
    <property type="match status" value="1"/>
</dbReference>
<dbReference type="RefSeq" id="WP_188934184.1">
    <property type="nucleotide sequence ID" value="NZ_BMJC01000004.1"/>
</dbReference>
<dbReference type="PANTHER" id="PTHR38597:SF1">
    <property type="entry name" value="BLL3834 PROTEIN"/>
    <property type="match status" value="1"/>
</dbReference>
<reference evidence="1" key="1">
    <citation type="journal article" date="2014" name="Int. J. Syst. Evol. Microbiol.">
        <title>Complete genome sequence of Corynebacterium casei LMG S-19264T (=DSM 44701T), isolated from a smear-ripened cheese.</title>
        <authorList>
            <consortium name="US DOE Joint Genome Institute (JGI-PGF)"/>
            <person name="Walter F."/>
            <person name="Albersmeier A."/>
            <person name="Kalinowski J."/>
            <person name="Ruckert C."/>
        </authorList>
    </citation>
    <scope>NUCLEOTIDE SEQUENCE</scope>
    <source>
        <strain evidence="1">CGMCC 1.15448</strain>
    </source>
</reference>
<dbReference type="AlphaFoldDB" id="A0A8J2UFA9"/>
<dbReference type="InterPro" id="IPR008482">
    <property type="entry name" value="DUF763"/>
</dbReference>
<protein>
    <recommendedName>
        <fullName evidence="3">DUF763 domain-containing protein</fullName>
    </recommendedName>
</protein>
<proteinExistence type="predicted"/>
<dbReference type="PANTHER" id="PTHR38597">
    <property type="entry name" value="BLL3834 PROTEIN"/>
    <property type="match status" value="1"/>
</dbReference>
<comment type="caution">
    <text evidence="1">The sequence shown here is derived from an EMBL/GenBank/DDBJ whole genome shotgun (WGS) entry which is preliminary data.</text>
</comment>
<accession>A0A8J2UFA9</accession>